<accession>A0A1D6JJ79</accession>
<dbReference type="AlphaFoldDB" id="A0A1D6JJ79"/>
<name>A0A1D6JJ79_MAIZE</name>
<proteinExistence type="predicted"/>
<sequence>MDPCMSFFFPRCTLHKTLIQVIITKGLQHQKEQKIQGLQEQIIPFPLLLRSDKLTSEQLLLFA</sequence>
<gene>
    <name evidence="1" type="ORF">ZEAMMB73_Zm00001d027239</name>
</gene>
<dbReference type="EMBL" id="CM007647">
    <property type="protein sequence ID" value="ONL92405.1"/>
    <property type="molecule type" value="Genomic_DNA"/>
</dbReference>
<evidence type="ECO:0000313" key="1">
    <source>
        <dbReference type="EMBL" id="ONL92405.1"/>
    </source>
</evidence>
<protein>
    <submittedName>
        <fullName evidence="1">Uncharacterized protein</fullName>
    </submittedName>
</protein>
<reference evidence="1" key="1">
    <citation type="submission" date="2015-12" db="EMBL/GenBank/DDBJ databases">
        <title>Update maize B73 reference genome by single molecule sequencing technologies.</title>
        <authorList>
            <consortium name="Maize Genome Sequencing Project"/>
            <person name="Ware D."/>
        </authorList>
    </citation>
    <scope>NUCLEOTIDE SEQUENCE [LARGE SCALE GENOMIC DNA]</scope>
    <source>
        <tissue evidence="1">Seedling</tissue>
    </source>
</reference>
<organism evidence="1">
    <name type="scientific">Zea mays</name>
    <name type="common">Maize</name>
    <dbReference type="NCBI Taxonomy" id="4577"/>
    <lineage>
        <taxon>Eukaryota</taxon>
        <taxon>Viridiplantae</taxon>
        <taxon>Streptophyta</taxon>
        <taxon>Embryophyta</taxon>
        <taxon>Tracheophyta</taxon>
        <taxon>Spermatophyta</taxon>
        <taxon>Magnoliopsida</taxon>
        <taxon>Liliopsida</taxon>
        <taxon>Poales</taxon>
        <taxon>Poaceae</taxon>
        <taxon>PACMAD clade</taxon>
        <taxon>Panicoideae</taxon>
        <taxon>Andropogonodae</taxon>
        <taxon>Andropogoneae</taxon>
        <taxon>Tripsacinae</taxon>
        <taxon>Zea</taxon>
    </lineage>
</organism>